<reference evidence="11" key="1">
    <citation type="submission" date="2020-01" db="EMBL/GenBank/DDBJ databases">
        <authorList>
            <person name="Meier V. D."/>
            <person name="Meier V D."/>
        </authorList>
    </citation>
    <scope>NUCLEOTIDE SEQUENCE</scope>
    <source>
        <strain evidence="11">HLG_WM_MAG_12</strain>
    </source>
</reference>
<feature type="transmembrane region" description="Helical" evidence="9">
    <location>
        <begin position="54"/>
        <end position="77"/>
    </location>
</feature>
<protein>
    <submittedName>
        <fullName evidence="11">TonB-system energizer ExbB</fullName>
    </submittedName>
</protein>
<keyword evidence="2 8" id="KW-0813">Transport</keyword>
<sequence>MMKDLGLIVDYGVIGILLVLSLLSLFFFIERLISIYNIDMSKEKNPELSLTKNTTFISIVASNAAYIGLLGTVLAIMQTFYEMGSLESAKIMMSLSLALKTTAIGLAVAIEATVLYNILARLIERKLSSINEKI</sequence>
<comment type="similarity">
    <text evidence="8">Belongs to the exbB/tolQ family.</text>
</comment>
<evidence type="ECO:0000256" key="4">
    <source>
        <dbReference type="ARBA" id="ARBA00022692"/>
    </source>
</evidence>
<organism evidence="11">
    <name type="scientific">uncultured Campylobacterales bacterium</name>
    <dbReference type="NCBI Taxonomy" id="352960"/>
    <lineage>
        <taxon>Bacteria</taxon>
        <taxon>Pseudomonadati</taxon>
        <taxon>Campylobacterota</taxon>
        <taxon>Epsilonproteobacteria</taxon>
        <taxon>Campylobacterales</taxon>
        <taxon>environmental samples</taxon>
    </lineage>
</organism>
<dbReference type="GO" id="GO:0005886">
    <property type="term" value="C:plasma membrane"/>
    <property type="evidence" value="ECO:0007669"/>
    <property type="project" value="UniProtKB-SubCell"/>
</dbReference>
<evidence type="ECO:0000256" key="1">
    <source>
        <dbReference type="ARBA" id="ARBA00004429"/>
    </source>
</evidence>
<evidence type="ECO:0000256" key="5">
    <source>
        <dbReference type="ARBA" id="ARBA00022927"/>
    </source>
</evidence>
<accession>A0A6S6SY22</accession>
<keyword evidence="5 8" id="KW-0653">Protein transport</keyword>
<evidence type="ECO:0000256" key="3">
    <source>
        <dbReference type="ARBA" id="ARBA00022475"/>
    </source>
</evidence>
<feature type="domain" description="MotA/TolQ/ExbB proton channel" evidence="10">
    <location>
        <begin position="48"/>
        <end position="130"/>
    </location>
</feature>
<dbReference type="InterPro" id="IPR002898">
    <property type="entry name" value="MotA_ExbB_proton_chnl"/>
</dbReference>
<keyword evidence="7 9" id="KW-0472">Membrane</keyword>
<feature type="transmembrane region" description="Helical" evidence="9">
    <location>
        <begin position="12"/>
        <end position="33"/>
    </location>
</feature>
<evidence type="ECO:0000256" key="8">
    <source>
        <dbReference type="RuleBase" id="RU004057"/>
    </source>
</evidence>
<proteinExistence type="inferred from homology"/>
<keyword evidence="3" id="KW-1003">Cell membrane</keyword>
<feature type="transmembrane region" description="Helical" evidence="9">
    <location>
        <begin position="97"/>
        <end position="119"/>
    </location>
</feature>
<dbReference type="PANTHER" id="PTHR30625">
    <property type="entry name" value="PROTEIN TOLQ"/>
    <property type="match status" value="1"/>
</dbReference>
<keyword evidence="6 9" id="KW-1133">Transmembrane helix</keyword>
<evidence type="ECO:0000259" key="10">
    <source>
        <dbReference type="Pfam" id="PF01618"/>
    </source>
</evidence>
<gene>
    <name evidence="11" type="ORF">HELGO_WM14807</name>
</gene>
<comment type="subcellular location">
    <subcellularLocation>
        <location evidence="1">Cell inner membrane</location>
        <topology evidence="1">Multi-pass membrane protein</topology>
    </subcellularLocation>
    <subcellularLocation>
        <location evidence="8">Membrane</location>
        <topology evidence="8">Multi-pass membrane protein</topology>
    </subcellularLocation>
</comment>
<evidence type="ECO:0000256" key="9">
    <source>
        <dbReference type="SAM" id="Phobius"/>
    </source>
</evidence>
<dbReference type="EMBL" id="CACVAW010000026">
    <property type="protein sequence ID" value="CAA6807431.1"/>
    <property type="molecule type" value="Genomic_DNA"/>
</dbReference>
<dbReference type="InterPro" id="IPR050790">
    <property type="entry name" value="ExbB/TolQ_transport"/>
</dbReference>
<dbReference type="AlphaFoldDB" id="A0A6S6SY22"/>
<keyword evidence="4 9" id="KW-0812">Transmembrane</keyword>
<dbReference type="GO" id="GO:0017038">
    <property type="term" value="P:protein import"/>
    <property type="evidence" value="ECO:0007669"/>
    <property type="project" value="TreeGrafter"/>
</dbReference>
<evidence type="ECO:0000256" key="7">
    <source>
        <dbReference type="ARBA" id="ARBA00023136"/>
    </source>
</evidence>
<evidence type="ECO:0000313" key="11">
    <source>
        <dbReference type="EMBL" id="CAA6807431.1"/>
    </source>
</evidence>
<evidence type="ECO:0000256" key="6">
    <source>
        <dbReference type="ARBA" id="ARBA00022989"/>
    </source>
</evidence>
<name>A0A6S6SY22_9BACT</name>
<dbReference type="PANTHER" id="PTHR30625:SF15">
    <property type="entry name" value="BIOPOLYMER TRANSPORT PROTEIN EXBB"/>
    <property type="match status" value="1"/>
</dbReference>
<evidence type="ECO:0000256" key="2">
    <source>
        <dbReference type="ARBA" id="ARBA00022448"/>
    </source>
</evidence>
<dbReference type="Pfam" id="PF01618">
    <property type="entry name" value="MotA_ExbB"/>
    <property type="match status" value="1"/>
</dbReference>